<evidence type="ECO:0000259" key="6">
    <source>
        <dbReference type="Pfam" id="PF02775"/>
    </source>
</evidence>
<dbReference type="AlphaFoldDB" id="A0A345NNQ6"/>
<accession>A0A345NNQ6</accession>
<dbReference type="Pfam" id="PF02776">
    <property type="entry name" value="TPP_enzyme_N"/>
    <property type="match status" value="1"/>
</dbReference>
<name>A0A345NNQ6_9MICO</name>
<sequence>MNTDPTVADVVAEALVASGVRRVFGLCGGHIQELWDALVRRDVEIVDVRHEASAVYMAHAAAELTGELGVALVTAGPGLTNTTTAVSNAGVSRVPVLVLSGSTPRPQVGMSAMQDVAQAALMAPITRRAESVRHQRHVLDRLSATIRAAQGEGDEPGPAYLDLPTDLQTENYDGDLDRVAALVPYRLPPRPPAAHQVDAAAAAIRRSRRPLVIAGRAAIDASALLQEFLAATGAVYLDTGESRGALPQDHPAAVPAMRARAMREADLVIVLARRLDFQLAYGSPAVFSGASTFVRIGRYREELSANRVGDVEVCADVRSGLQALLDAGARPVAPDVAWQEEIVTENKERVSRLAERIATAPAGDDGAMHPYTLIGAVNELVDDTTVAVADGGDILSFSRVALQGQRYLDCGPLGCLGVGVPFATAAALTHPERRVVAVIGDGSFGFTAMDVDTAVRQGAKAVFVVANNEAWNIERYDQVERFDGRLVGVDLPGVRYDLLGQALGAHGERVESADELGPALRRALENAPAVVDVRVTRDAVSPDYLSGLAEVPPYQALRAWNDAESSSTVER</sequence>
<evidence type="ECO:0000256" key="4">
    <source>
        <dbReference type="RuleBase" id="RU362132"/>
    </source>
</evidence>
<dbReference type="InterPro" id="IPR029061">
    <property type="entry name" value="THDP-binding"/>
</dbReference>
<dbReference type="GO" id="GO:0000287">
    <property type="term" value="F:magnesium ion binding"/>
    <property type="evidence" value="ECO:0007669"/>
    <property type="project" value="InterPro"/>
</dbReference>
<dbReference type="OrthoDB" id="4959782at2"/>
<dbReference type="GO" id="GO:0003984">
    <property type="term" value="F:acetolactate synthase activity"/>
    <property type="evidence" value="ECO:0007669"/>
    <property type="project" value="TreeGrafter"/>
</dbReference>
<protein>
    <submittedName>
        <fullName evidence="8">Thiamine pyrophosphate-binding protein</fullName>
    </submittedName>
</protein>
<dbReference type="SUPFAM" id="SSF52467">
    <property type="entry name" value="DHS-like NAD/FAD-binding domain"/>
    <property type="match status" value="1"/>
</dbReference>
<organism evidence="8 9">
    <name type="scientific">Ornithinimicrobium avium</name>
    <dbReference type="NCBI Taxonomy" id="2283195"/>
    <lineage>
        <taxon>Bacteria</taxon>
        <taxon>Bacillati</taxon>
        <taxon>Actinomycetota</taxon>
        <taxon>Actinomycetes</taxon>
        <taxon>Micrococcales</taxon>
        <taxon>Ornithinimicrobiaceae</taxon>
        <taxon>Ornithinimicrobium</taxon>
    </lineage>
</organism>
<comment type="similarity">
    <text evidence="2 4">Belongs to the TPP enzyme family.</text>
</comment>
<dbReference type="GO" id="GO:0050660">
    <property type="term" value="F:flavin adenine dinucleotide binding"/>
    <property type="evidence" value="ECO:0007669"/>
    <property type="project" value="TreeGrafter"/>
</dbReference>
<dbReference type="PANTHER" id="PTHR18968">
    <property type="entry name" value="THIAMINE PYROPHOSPHATE ENZYMES"/>
    <property type="match status" value="1"/>
</dbReference>
<dbReference type="GO" id="GO:0009097">
    <property type="term" value="P:isoleucine biosynthetic process"/>
    <property type="evidence" value="ECO:0007669"/>
    <property type="project" value="TreeGrafter"/>
</dbReference>
<dbReference type="Pfam" id="PF00205">
    <property type="entry name" value="TPP_enzyme_M"/>
    <property type="match status" value="1"/>
</dbReference>
<evidence type="ECO:0000259" key="7">
    <source>
        <dbReference type="Pfam" id="PF02776"/>
    </source>
</evidence>
<feature type="domain" description="Thiamine pyrophosphate enzyme central" evidence="5">
    <location>
        <begin position="197"/>
        <end position="324"/>
    </location>
</feature>
<evidence type="ECO:0000259" key="5">
    <source>
        <dbReference type="Pfam" id="PF00205"/>
    </source>
</evidence>
<evidence type="ECO:0000313" key="8">
    <source>
        <dbReference type="EMBL" id="AXH96664.1"/>
    </source>
</evidence>
<dbReference type="RefSeq" id="WP_114928425.1">
    <property type="nucleotide sequence ID" value="NZ_CP031229.1"/>
</dbReference>
<dbReference type="PANTHER" id="PTHR18968:SF166">
    <property type="entry name" value="2-HYDROXYACYL-COA LYASE 2"/>
    <property type="match status" value="1"/>
</dbReference>
<gene>
    <name evidence="8" type="ORF">DV701_11510</name>
</gene>
<evidence type="ECO:0000256" key="3">
    <source>
        <dbReference type="ARBA" id="ARBA00023052"/>
    </source>
</evidence>
<reference evidence="8 9" key="1">
    <citation type="submission" date="2018-07" db="EMBL/GenBank/DDBJ databases">
        <title>Complete genome sequencing of Ornithinimicrobium sp. AMA3305.</title>
        <authorList>
            <person name="Bae J.-W."/>
        </authorList>
    </citation>
    <scope>NUCLEOTIDE SEQUENCE [LARGE SCALE GENOMIC DNA]</scope>
    <source>
        <strain evidence="8 9">AMA3305</strain>
    </source>
</reference>
<dbReference type="Gene3D" id="3.40.50.970">
    <property type="match status" value="2"/>
</dbReference>
<dbReference type="CDD" id="cd02004">
    <property type="entry name" value="TPP_BZL_OCoD_HPCL"/>
    <property type="match status" value="1"/>
</dbReference>
<proteinExistence type="inferred from homology"/>
<evidence type="ECO:0000256" key="2">
    <source>
        <dbReference type="ARBA" id="ARBA00007812"/>
    </source>
</evidence>
<keyword evidence="3 4" id="KW-0786">Thiamine pyrophosphate</keyword>
<dbReference type="EMBL" id="CP031229">
    <property type="protein sequence ID" value="AXH96664.1"/>
    <property type="molecule type" value="Genomic_DNA"/>
</dbReference>
<dbReference type="GO" id="GO:0009099">
    <property type="term" value="P:L-valine biosynthetic process"/>
    <property type="evidence" value="ECO:0007669"/>
    <property type="project" value="TreeGrafter"/>
</dbReference>
<keyword evidence="9" id="KW-1185">Reference proteome</keyword>
<evidence type="ECO:0000313" key="9">
    <source>
        <dbReference type="Proteomes" id="UP000253790"/>
    </source>
</evidence>
<comment type="cofactor">
    <cofactor evidence="1">
        <name>thiamine diphosphate</name>
        <dbReference type="ChEBI" id="CHEBI:58937"/>
    </cofactor>
</comment>
<dbReference type="Pfam" id="PF02775">
    <property type="entry name" value="TPP_enzyme_C"/>
    <property type="match status" value="1"/>
</dbReference>
<dbReference type="Gene3D" id="3.40.50.1220">
    <property type="entry name" value="TPP-binding domain"/>
    <property type="match status" value="1"/>
</dbReference>
<dbReference type="GO" id="GO:0030976">
    <property type="term" value="F:thiamine pyrophosphate binding"/>
    <property type="evidence" value="ECO:0007669"/>
    <property type="project" value="InterPro"/>
</dbReference>
<dbReference type="InterPro" id="IPR012000">
    <property type="entry name" value="Thiamin_PyroP_enz_cen_dom"/>
</dbReference>
<dbReference type="InterPro" id="IPR045229">
    <property type="entry name" value="TPP_enz"/>
</dbReference>
<dbReference type="Proteomes" id="UP000253790">
    <property type="component" value="Chromosome"/>
</dbReference>
<dbReference type="SUPFAM" id="SSF52518">
    <property type="entry name" value="Thiamin diphosphate-binding fold (THDP-binding)"/>
    <property type="match status" value="2"/>
</dbReference>
<feature type="domain" description="Thiamine pyrophosphate enzyme TPP-binding" evidence="6">
    <location>
        <begin position="403"/>
        <end position="533"/>
    </location>
</feature>
<dbReference type="InterPro" id="IPR011766">
    <property type="entry name" value="TPP_enzyme_TPP-bd"/>
</dbReference>
<dbReference type="InterPro" id="IPR012001">
    <property type="entry name" value="Thiamin_PyroP_enz_TPP-bd_dom"/>
</dbReference>
<dbReference type="KEGG" id="orn:DV701_11510"/>
<evidence type="ECO:0000256" key="1">
    <source>
        <dbReference type="ARBA" id="ARBA00001964"/>
    </source>
</evidence>
<dbReference type="CDD" id="cd07035">
    <property type="entry name" value="TPP_PYR_POX_like"/>
    <property type="match status" value="1"/>
</dbReference>
<feature type="domain" description="Thiamine pyrophosphate enzyme N-terminal TPP-binding" evidence="7">
    <location>
        <begin position="6"/>
        <end position="120"/>
    </location>
</feature>
<dbReference type="GO" id="GO:0005948">
    <property type="term" value="C:acetolactate synthase complex"/>
    <property type="evidence" value="ECO:0007669"/>
    <property type="project" value="TreeGrafter"/>
</dbReference>
<dbReference type="InterPro" id="IPR029035">
    <property type="entry name" value="DHS-like_NAD/FAD-binding_dom"/>
</dbReference>